<evidence type="ECO:0000313" key="2">
    <source>
        <dbReference type="EMBL" id="KIK27512.1"/>
    </source>
</evidence>
<dbReference type="EMBL" id="KN833696">
    <property type="protein sequence ID" value="KIK27512.1"/>
    <property type="molecule type" value="Genomic_DNA"/>
</dbReference>
<keyword evidence="3" id="KW-1185">Reference proteome</keyword>
<dbReference type="OrthoDB" id="4590707at2759"/>
<dbReference type="STRING" id="765257.A0A0C9ZZ99"/>
<sequence>MVRPSQRLFPVLRSGSRANLVARSVPRSPVGRRMASSHAGHSSGGNEKYWRIGSALIFGPALLYLLSPAGRKTAHEHTDEHMHEHEVEPVSAVAAHADEPPMTDDEGTAVSGEEIKESIAQAITEDSPKDAQAHEEEVTASPSGSSSQSESTSEGDADAGPEQDSNTTQESNPGPDETETVSATEVEDPQKETPADAESETEKPSQPSAGES</sequence>
<accession>A0A0C9ZZ99</accession>
<feature type="compositionally biased region" description="Basic and acidic residues" evidence="1">
    <location>
        <begin position="126"/>
        <end position="137"/>
    </location>
</feature>
<feature type="region of interest" description="Disordered" evidence="1">
    <location>
        <begin position="123"/>
        <end position="212"/>
    </location>
</feature>
<feature type="compositionally biased region" description="Low complexity" evidence="1">
    <location>
        <begin position="141"/>
        <end position="152"/>
    </location>
</feature>
<evidence type="ECO:0000313" key="3">
    <source>
        <dbReference type="Proteomes" id="UP000054018"/>
    </source>
</evidence>
<feature type="compositionally biased region" description="Polar residues" evidence="1">
    <location>
        <begin position="163"/>
        <end position="172"/>
    </location>
</feature>
<dbReference type="AlphaFoldDB" id="A0A0C9ZZ99"/>
<proteinExistence type="predicted"/>
<protein>
    <submittedName>
        <fullName evidence="2">Uncharacterized protein</fullName>
    </submittedName>
</protein>
<evidence type="ECO:0000256" key="1">
    <source>
        <dbReference type="SAM" id="MobiDB-lite"/>
    </source>
</evidence>
<reference evidence="2 3" key="1">
    <citation type="submission" date="2014-04" db="EMBL/GenBank/DDBJ databases">
        <authorList>
            <consortium name="DOE Joint Genome Institute"/>
            <person name="Kuo A."/>
            <person name="Kohler A."/>
            <person name="Costa M.D."/>
            <person name="Nagy L.G."/>
            <person name="Floudas D."/>
            <person name="Copeland A."/>
            <person name="Barry K.W."/>
            <person name="Cichocki N."/>
            <person name="Veneault-Fourrey C."/>
            <person name="LaButti K."/>
            <person name="Lindquist E.A."/>
            <person name="Lipzen A."/>
            <person name="Lundell T."/>
            <person name="Morin E."/>
            <person name="Murat C."/>
            <person name="Sun H."/>
            <person name="Tunlid A."/>
            <person name="Henrissat B."/>
            <person name="Grigoriev I.V."/>
            <person name="Hibbett D.S."/>
            <person name="Martin F."/>
            <person name="Nordberg H.P."/>
            <person name="Cantor M.N."/>
            <person name="Hua S.X."/>
        </authorList>
    </citation>
    <scope>NUCLEOTIDE SEQUENCE [LARGE SCALE GENOMIC DNA]</scope>
    <source>
        <strain evidence="2 3">441</strain>
    </source>
</reference>
<name>A0A0C9ZZ99_9AGAM</name>
<dbReference type="Proteomes" id="UP000054018">
    <property type="component" value="Unassembled WGS sequence"/>
</dbReference>
<gene>
    <name evidence="2" type="ORF">PISMIDRAFT_674886</name>
</gene>
<organism evidence="2 3">
    <name type="scientific">Pisolithus microcarpus 441</name>
    <dbReference type="NCBI Taxonomy" id="765257"/>
    <lineage>
        <taxon>Eukaryota</taxon>
        <taxon>Fungi</taxon>
        <taxon>Dikarya</taxon>
        <taxon>Basidiomycota</taxon>
        <taxon>Agaricomycotina</taxon>
        <taxon>Agaricomycetes</taxon>
        <taxon>Agaricomycetidae</taxon>
        <taxon>Boletales</taxon>
        <taxon>Sclerodermatineae</taxon>
        <taxon>Pisolithaceae</taxon>
        <taxon>Pisolithus</taxon>
    </lineage>
</organism>
<dbReference type="HOGENOM" id="CLU_098341_2_0_1"/>
<reference evidence="3" key="2">
    <citation type="submission" date="2015-01" db="EMBL/GenBank/DDBJ databases">
        <title>Evolutionary Origins and Diversification of the Mycorrhizal Mutualists.</title>
        <authorList>
            <consortium name="DOE Joint Genome Institute"/>
            <consortium name="Mycorrhizal Genomics Consortium"/>
            <person name="Kohler A."/>
            <person name="Kuo A."/>
            <person name="Nagy L.G."/>
            <person name="Floudas D."/>
            <person name="Copeland A."/>
            <person name="Barry K.W."/>
            <person name="Cichocki N."/>
            <person name="Veneault-Fourrey C."/>
            <person name="LaButti K."/>
            <person name="Lindquist E.A."/>
            <person name="Lipzen A."/>
            <person name="Lundell T."/>
            <person name="Morin E."/>
            <person name="Murat C."/>
            <person name="Riley R."/>
            <person name="Ohm R."/>
            <person name="Sun H."/>
            <person name="Tunlid A."/>
            <person name="Henrissat B."/>
            <person name="Grigoriev I.V."/>
            <person name="Hibbett D.S."/>
            <person name="Martin F."/>
        </authorList>
    </citation>
    <scope>NUCLEOTIDE SEQUENCE [LARGE SCALE GENOMIC DNA]</scope>
    <source>
        <strain evidence="3">441</strain>
    </source>
</reference>